<comment type="caution">
    <text evidence="3">The sequence shown here is derived from an EMBL/GenBank/DDBJ whole genome shotgun (WGS) entry which is preliminary data.</text>
</comment>
<dbReference type="OrthoDB" id="3202436at2759"/>
<evidence type="ECO:0000259" key="2">
    <source>
        <dbReference type="Pfam" id="PF20415"/>
    </source>
</evidence>
<evidence type="ECO:0000313" key="4">
    <source>
        <dbReference type="Proteomes" id="UP000284706"/>
    </source>
</evidence>
<proteinExistence type="predicted"/>
<name>A0A409Y1N5_9AGAR</name>
<organism evidence="3 4">
    <name type="scientific">Gymnopilus dilepis</name>
    <dbReference type="NCBI Taxonomy" id="231916"/>
    <lineage>
        <taxon>Eukaryota</taxon>
        <taxon>Fungi</taxon>
        <taxon>Dikarya</taxon>
        <taxon>Basidiomycota</taxon>
        <taxon>Agaricomycotina</taxon>
        <taxon>Agaricomycetes</taxon>
        <taxon>Agaricomycetidae</taxon>
        <taxon>Agaricales</taxon>
        <taxon>Agaricineae</taxon>
        <taxon>Hymenogastraceae</taxon>
        <taxon>Gymnopilus</taxon>
    </lineage>
</organism>
<feature type="domain" description="DUF6699" evidence="2">
    <location>
        <begin position="245"/>
        <end position="364"/>
    </location>
</feature>
<evidence type="ECO:0000313" key="3">
    <source>
        <dbReference type="EMBL" id="PPQ96863.1"/>
    </source>
</evidence>
<gene>
    <name evidence="3" type="ORF">CVT26_006050</name>
</gene>
<accession>A0A409Y1N5</accession>
<evidence type="ECO:0000256" key="1">
    <source>
        <dbReference type="SAM" id="MobiDB-lite"/>
    </source>
</evidence>
<dbReference type="Proteomes" id="UP000284706">
    <property type="component" value="Unassembled WGS sequence"/>
</dbReference>
<dbReference type="STRING" id="231916.A0A409Y1N5"/>
<feature type="region of interest" description="Disordered" evidence="1">
    <location>
        <begin position="163"/>
        <end position="182"/>
    </location>
</feature>
<dbReference type="EMBL" id="NHYE01001318">
    <property type="protein sequence ID" value="PPQ96863.1"/>
    <property type="molecule type" value="Genomic_DNA"/>
</dbReference>
<dbReference type="InParanoid" id="A0A409Y1N5"/>
<keyword evidence="4" id="KW-1185">Reference proteome</keyword>
<sequence length="377" mass="42834">MAKPSYQRHAGFYRSVDPTSDLTQPWKNTPFSDAHPTLSPLKPVFDVSQAAPESPTVSSTSTPPVSLIKVPIPAKRKGFWARLRHFLKDYTGTFLLDEDIITPIPATDISKTNSLRSEKVDLHEWKEYGYWARPMLNDVMAINSPVTSEKSVTTQELSSRIKALRGPDGSPHPERWIPGTKHRALPPRPSRWKIPVPNQPLPFPWEVQINPLLQHLLWGPSPLTWCLSDNPLSPNALRYGRTPFPVFCEPPDLAQPATYPFLTHMHFNAVAGDTAPSFPWPFTVHNSRGIQNGDVLTEIWKHFQVEVTEDERMSWPPSRQQAAMRALIARCEMESYRRQVRFDDNMRRCDALGGVMWFRGIEPTIDGGGWMITFGTH</sequence>
<dbReference type="AlphaFoldDB" id="A0A409Y1N5"/>
<protein>
    <recommendedName>
        <fullName evidence="2">DUF6699 domain-containing protein</fullName>
    </recommendedName>
</protein>
<dbReference type="InterPro" id="IPR046522">
    <property type="entry name" value="DUF6699"/>
</dbReference>
<reference evidence="3 4" key="1">
    <citation type="journal article" date="2018" name="Evol. Lett.">
        <title>Horizontal gene cluster transfer increased hallucinogenic mushroom diversity.</title>
        <authorList>
            <person name="Reynolds H.T."/>
            <person name="Vijayakumar V."/>
            <person name="Gluck-Thaler E."/>
            <person name="Korotkin H.B."/>
            <person name="Matheny P.B."/>
            <person name="Slot J.C."/>
        </authorList>
    </citation>
    <scope>NUCLEOTIDE SEQUENCE [LARGE SCALE GENOMIC DNA]</scope>
    <source>
        <strain evidence="3 4">SRW20</strain>
    </source>
</reference>
<dbReference type="Pfam" id="PF20415">
    <property type="entry name" value="DUF6699"/>
    <property type="match status" value="1"/>
</dbReference>